<organism evidence="2 3">
    <name type="scientific">Geodia barretti</name>
    <name type="common">Barrett's horny sponge</name>
    <dbReference type="NCBI Taxonomy" id="519541"/>
    <lineage>
        <taxon>Eukaryota</taxon>
        <taxon>Metazoa</taxon>
        <taxon>Porifera</taxon>
        <taxon>Demospongiae</taxon>
        <taxon>Heteroscleromorpha</taxon>
        <taxon>Tetractinellida</taxon>
        <taxon>Astrophorina</taxon>
        <taxon>Geodiidae</taxon>
        <taxon>Geodia</taxon>
    </lineage>
</organism>
<feature type="transmembrane region" description="Helical" evidence="1">
    <location>
        <begin position="112"/>
        <end position="135"/>
    </location>
</feature>
<keyword evidence="3" id="KW-1185">Reference proteome</keyword>
<evidence type="ECO:0000313" key="3">
    <source>
        <dbReference type="Proteomes" id="UP001174909"/>
    </source>
</evidence>
<reference evidence="2" key="1">
    <citation type="submission" date="2023-03" db="EMBL/GenBank/DDBJ databases">
        <authorList>
            <person name="Steffen K."/>
            <person name="Cardenas P."/>
        </authorList>
    </citation>
    <scope>NUCLEOTIDE SEQUENCE</scope>
</reference>
<feature type="transmembrane region" description="Helical" evidence="1">
    <location>
        <begin position="166"/>
        <end position="194"/>
    </location>
</feature>
<evidence type="ECO:0000313" key="2">
    <source>
        <dbReference type="EMBL" id="CAI8041919.1"/>
    </source>
</evidence>
<evidence type="ECO:0008006" key="4">
    <source>
        <dbReference type="Google" id="ProtNLM"/>
    </source>
</evidence>
<keyword evidence="1" id="KW-0812">Transmembrane</keyword>
<dbReference type="AlphaFoldDB" id="A0AA35X2Q1"/>
<dbReference type="Proteomes" id="UP001174909">
    <property type="component" value="Unassembled WGS sequence"/>
</dbReference>
<feature type="transmembrane region" description="Helical" evidence="1">
    <location>
        <begin position="12"/>
        <end position="36"/>
    </location>
</feature>
<keyword evidence="1" id="KW-1133">Transmembrane helix</keyword>
<comment type="caution">
    <text evidence="2">The sequence shown here is derived from an EMBL/GenBank/DDBJ whole genome shotgun (WGS) entry which is preliminary data.</text>
</comment>
<sequence length="221" mass="24914">MGKHITIGVEIVIRFLTLLLGSLPALIASAVALGLLTNVPIRLRDYDYYDYDDYGDKVKIDDVTEDHNRRAAQLRNNVYMATGLAIGVTCLGVITQLLFIPFRLWFFSRESFLFKIFVVFDIVISFVLAAGHYLAGVMLTTHSNSTKWYLALVNVMFVNEDDPEKIINAMTASSALCSIATFMFIILAVFKLFFLFKDRDKSYVNTGSLNPTEKLVHQSSM</sequence>
<gene>
    <name evidence="2" type="ORF">GBAR_LOCUS23266</name>
</gene>
<dbReference type="EMBL" id="CASHTH010003224">
    <property type="protein sequence ID" value="CAI8041919.1"/>
    <property type="molecule type" value="Genomic_DNA"/>
</dbReference>
<proteinExistence type="predicted"/>
<keyword evidence="1" id="KW-0472">Membrane</keyword>
<evidence type="ECO:0000256" key="1">
    <source>
        <dbReference type="SAM" id="Phobius"/>
    </source>
</evidence>
<feature type="transmembrane region" description="Helical" evidence="1">
    <location>
        <begin position="78"/>
        <end position="100"/>
    </location>
</feature>
<accession>A0AA35X2Q1</accession>
<name>A0AA35X2Q1_GEOBA</name>
<protein>
    <recommendedName>
        <fullName evidence="4">CASP-like protein</fullName>
    </recommendedName>
</protein>